<comment type="caution">
    <text evidence="3">The sequence shown here is derived from an EMBL/GenBank/DDBJ whole genome shotgun (WGS) entry which is preliminary data.</text>
</comment>
<gene>
    <name evidence="3" type="ORF">KIN20_011019</name>
</gene>
<keyword evidence="4" id="KW-1185">Reference proteome</keyword>
<dbReference type="AlphaFoldDB" id="A0AAD5QKR5"/>
<feature type="region of interest" description="Disordered" evidence="1">
    <location>
        <begin position="303"/>
        <end position="329"/>
    </location>
</feature>
<proteinExistence type="predicted"/>
<evidence type="ECO:0000256" key="1">
    <source>
        <dbReference type="SAM" id="MobiDB-lite"/>
    </source>
</evidence>
<name>A0AAD5QKR5_PARTN</name>
<evidence type="ECO:0000313" key="3">
    <source>
        <dbReference type="EMBL" id="KAJ1354177.1"/>
    </source>
</evidence>
<reference evidence="3" key="1">
    <citation type="submission" date="2021-06" db="EMBL/GenBank/DDBJ databases">
        <title>Parelaphostrongylus tenuis whole genome reference sequence.</title>
        <authorList>
            <person name="Garwood T.J."/>
            <person name="Larsen P.A."/>
            <person name="Fountain-Jones N.M."/>
            <person name="Garbe J.R."/>
            <person name="Macchietto M.G."/>
            <person name="Kania S.A."/>
            <person name="Gerhold R.W."/>
            <person name="Richards J.E."/>
            <person name="Wolf T.M."/>
        </authorList>
    </citation>
    <scope>NUCLEOTIDE SEQUENCE</scope>
    <source>
        <strain evidence="3">MNPRO001-30</strain>
        <tissue evidence="3">Meninges</tissue>
    </source>
</reference>
<evidence type="ECO:0000256" key="2">
    <source>
        <dbReference type="SAM" id="Phobius"/>
    </source>
</evidence>
<keyword evidence="2" id="KW-0472">Membrane</keyword>
<protein>
    <submittedName>
        <fullName evidence="3">Uncharacterized protein</fullName>
    </submittedName>
</protein>
<organism evidence="3 4">
    <name type="scientific">Parelaphostrongylus tenuis</name>
    <name type="common">Meningeal worm</name>
    <dbReference type="NCBI Taxonomy" id="148309"/>
    <lineage>
        <taxon>Eukaryota</taxon>
        <taxon>Metazoa</taxon>
        <taxon>Ecdysozoa</taxon>
        <taxon>Nematoda</taxon>
        <taxon>Chromadorea</taxon>
        <taxon>Rhabditida</taxon>
        <taxon>Rhabditina</taxon>
        <taxon>Rhabditomorpha</taxon>
        <taxon>Strongyloidea</taxon>
        <taxon>Metastrongylidae</taxon>
        <taxon>Parelaphostrongylus</taxon>
    </lineage>
</organism>
<feature type="transmembrane region" description="Helical" evidence="2">
    <location>
        <begin position="78"/>
        <end position="101"/>
    </location>
</feature>
<keyword evidence="2" id="KW-0812">Transmembrane</keyword>
<feature type="compositionally biased region" description="Polar residues" evidence="1">
    <location>
        <begin position="306"/>
        <end position="326"/>
    </location>
</feature>
<sequence length="442" mass="48907">MDSGASSSLNPLETADDQSCSAMHKRDWWQMSSRSKALPNWLHTLGEETIDTKEDAALATGSKVYQCFIHHTKLLHRLLTAACMFGSLLVSPLLAVTAVGVRVPIMLTYVYGVVSLSLYRNGGCWFSEPNPSPEVLDKEDLWTVTASIVVSGAHLRFVADSRLVSSMQNELLECEEWRRQPDGSLLVAGLSMQSGISGGTQLHVRFAVNHDIRRRPGVEYGVNSLGEGFNFEKASTRAMAGSHYHCDDKRAQTLYSGSELVSYSDEVASTKCSNSYSLFMQFLHETKITLEVFKQALLSGEEPGPQVQSCAGDNDPHPSSSSVLTQHDSREEVDTFKIRTFLDNVKQMVAADQPIDRPQKSVVFFRTCGALEIPAVVFLNNFIGQPCLDVLLQQPISYVSVVAEVFQHGRRNREPGVGAVSQSKRRRGILRSLFSSEKGRRK</sequence>
<dbReference type="EMBL" id="JAHQIW010001991">
    <property type="protein sequence ID" value="KAJ1354177.1"/>
    <property type="molecule type" value="Genomic_DNA"/>
</dbReference>
<keyword evidence="2" id="KW-1133">Transmembrane helix</keyword>
<accession>A0AAD5QKR5</accession>
<evidence type="ECO:0000313" key="4">
    <source>
        <dbReference type="Proteomes" id="UP001196413"/>
    </source>
</evidence>
<dbReference type="Proteomes" id="UP001196413">
    <property type="component" value="Unassembled WGS sequence"/>
</dbReference>